<accession>A0A1F7Z4B1</accession>
<dbReference type="Proteomes" id="UP000177169">
    <property type="component" value="Unassembled WGS sequence"/>
</dbReference>
<protein>
    <submittedName>
        <fullName evidence="1">Uncharacterized protein</fullName>
    </submittedName>
</protein>
<sequence length="339" mass="39026">MDTPWYDDPGKIMKTIVEGGLKGLNEVAHARHEAHYDRGERLNDYIIEGSWYTDSCGNWGKLQWPKGRPDLAFMLVLTPAGYNEFCVVTGLPTNWSASMAWELPPDGMVCDLCLEPWMIQDAHTAVVNRTYEDIPLERFAGKSLREVEKLIGAELSATVFLQPELMIQNPAYVGHANHPVFEDVVVRDEGERGWVYKANKDTYLVQPGDSGYFNVWTYRHPLCQENRLRKLETNYFEEIFTKSGYKQVVLNAIPNEYCGDPTCCGPWFLVRTEVGNFKVGWRKRVINLEWAGKGVGPERDLTHLFKGESTTLERDYVHAHGREKLIDYLRRIRNYQLTL</sequence>
<dbReference type="AlphaFoldDB" id="A0A1F7Z4B1"/>
<comment type="caution">
    <text evidence="1">The sequence shown here is derived from an EMBL/GenBank/DDBJ whole genome shotgun (WGS) entry which is preliminary data.</text>
</comment>
<proteinExistence type="predicted"/>
<evidence type="ECO:0000313" key="2">
    <source>
        <dbReference type="Proteomes" id="UP000177169"/>
    </source>
</evidence>
<reference evidence="1 2" key="1">
    <citation type="journal article" date="2016" name="Nat. Commun.">
        <title>Thousands of microbial genomes shed light on interconnected biogeochemical processes in an aquifer system.</title>
        <authorList>
            <person name="Anantharaman K."/>
            <person name="Brown C.T."/>
            <person name="Hug L.A."/>
            <person name="Sharon I."/>
            <person name="Castelle C.J."/>
            <person name="Probst A.J."/>
            <person name="Thomas B.C."/>
            <person name="Singh A."/>
            <person name="Wilkins M.J."/>
            <person name="Karaoz U."/>
            <person name="Brodie E.L."/>
            <person name="Williams K.H."/>
            <person name="Hubbard S.S."/>
            <person name="Banfield J.F."/>
        </authorList>
    </citation>
    <scope>NUCLEOTIDE SEQUENCE [LARGE SCALE GENOMIC DNA]</scope>
</reference>
<organism evidence="1 2">
    <name type="scientific">Candidatus Woesebacteria bacterium RIFCSPHIGHO2_02_FULL_39_13</name>
    <dbReference type="NCBI Taxonomy" id="1802505"/>
    <lineage>
        <taxon>Bacteria</taxon>
        <taxon>Candidatus Woeseibacteriota</taxon>
    </lineage>
</organism>
<name>A0A1F7Z4B1_9BACT</name>
<evidence type="ECO:0000313" key="1">
    <source>
        <dbReference type="EMBL" id="OGM33939.1"/>
    </source>
</evidence>
<dbReference type="EMBL" id="MGGR01000011">
    <property type="protein sequence ID" value="OGM33939.1"/>
    <property type="molecule type" value="Genomic_DNA"/>
</dbReference>
<gene>
    <name evidence="1" type="ORF">A3D01_05980</name>
</gene>